<evidence type="ECO:0000259" key="1">
    <source>
        <dbReference type="PROSITE" id="PS50943"/>
    </source>
</evidence>
<reference evidence="3" key="1">
    <citation type="submission" date="2017-01" db="EMBL/GenBank/DDBJ databases">
        <authorList>
            <person name="Brunel B."/>
        </authorList>
    </citation>
    <scope>NUCLEOTIDE SEQUENCE [LARGE SCALE GENOMIC DNA]</scope>
</reference>
<dbReference type="GO" id="GO:0003677">
    <property type="term" value="F:DNA binding"/>
    <property type="evidence" value="ECO:0007669"/>
    <property type="project" value="InterPro"/>
</dbReference>
<dbReference type="Pfam" id="PF12844">
    <property type="entry name" value="HTH_19"/>
    <property type="match status" value="1"/>
</dbReference>
<dbReference type="SMART" id="SM00530">
    <property type="entry name" value="HTH_XRE"/>
    <property type="match status" value="1"/>
</dbReference>
<evidence type="ECO:0000313" key="3">
    <source>
        <dbReference type="Proteomes" id="UP000188388"/>
    </source>
</evidence>
<dbReference type="Proteomes" id="UP000188388">
    <property type="component" value="Unassembled WGS sequence"/>
</dbReference>
<evidence type="ECO:0000313" key="2">
    <source>
        <dbReference type="EMBL" id="SIT53918.1"/>
    </source>
</evidence>
<dbReference type="InterPro" id="IPR001387">
    <property type="entry name" value="Cro/C1-type_HTH"/>
</dbReference>
<feature type="domain" description="HTH cro/C1-type" evidence="1">
    <location>
        <begin position="57"/>
        <end position="113"/>
    </location>
</feature>
<dbReference type="InterPro" id="IPR010982">
    <property type="entry name" value="Lambda_DNA-bd_dom_sf"/>
</dbReference>
<dbReference type="PROSITE" id="PS50943">
    <property type="entry name" value="HTH_CROC1"/>
    <property type="match status" value="1"/>
</dbReference>
<proteinExistence type="predicted"/>
<dbReference type="AlphaFoldDB" id="A0A1R3V3X5"/>
<name>A0A1R3V3X5_9HYPH</name>
<gene>
    <name evidence="2" type="ORF">BQ8794_140063</name>
</gene>
<accession>A0A1R3V3X5</accession>
<sequence length="162" mass="18182">MKLAITREWFERKAELEGDLEIAAGLLARDPSPVDAADQRASSQSDIQPRIAFGSLVEYLRRKRGLSMEMLAEKASIDIVEVMNIERDAHFRPEPRTVYQIATTFGLPNKALLQLSGNSTARDNGIHEHALRFAARSGESVQSLSKEEKRALEEFIAFLARQ</sequence>
<dbReference type="STRING" id="1631249.BQ8794_140063"/>
<protein>
    <recommendedName>
        <fullName evidence="1">HTH cro/C1-type domain-containing protein</fullName>
    </recommendedName>
</protein>
<dbReference type="Gene3D" id="1.10.260.40">
    <property type="entry name" value="lambda repressor-like DNA-binding domains"/>
    <property type="match status" value="1"/>
</dbReference>
<dbReference type="RefSeq" id="WP_077374448.1">
    <property type="nucleotide sequence ID" value="NZ_FTPD01000006.1"/>
</dbReference>
<dbReference type="SUPFAM" id="SSF47413">
    <property type="entry name" value="lambda repressor-like DNA-binding domains"/>
    <property type="match status" value="1"/>
</dbReference>
<dbReference type="EMBL" id="FTPD01000006">
    <property type="protein sequence ID" value="SIT53918.1"/>
    <property type="molecule type" value="Genomic_DNA"/>
</dbReference>
<organism evidence="2 3">
    <name type="scientific">Mesorhizobium prunaredense</name>
    <dbReference type="NCBI Taxonomy" id="1631249"/>
    <lineage>
        <taxon>Bacteria</taxon>
        <taxon>Pseudomonadati</taxon>
        <taxon>Pseudomonadota</taxon>
        <taxon>Alphaproteobacteria</taxon>
        <taxon>Hyphomicrobiales</taxon>
        <taxon>Phyllobacteriaceae</taxon>
        <taxon>Mesorhizobium</taxon>
    </lineage>
</organism>
<keyword evidence="3" id="KW-1185">Reference proteome</keyword>